<feature type="chain" id="PRO_5040749670" evidence="2">
    <location>
        <begin position="28"/>
        <end position="171"/>
    </location>
</feature>
<evidence type="ECO:0000313" key="4">
    <source>
        <dbReference type="Proteomes" id="UP001152876"/>
    </source>
</evidence>
<feature type="region of interest" description="Disordered" evidence="1">
    <location>
        <begin position="133"/>
        <end position="171"/>
    </location>
</feature>
<dbReference type="Proteomes" id="UP001152876">
    <property type="component" value="Unassembled WGS sequence"/>
</dbReference>
<gene>
    <name evidence="3" type="ORF">H010_13556</name>
</gene>
<organism evidence="3 4">
    <name type="scientific">Hydrogenophaga taeniospiralis CCUG 15921</name>
    <dbReference type="NCBI Taxonomy" id="1281780"/>
    <lineage>
        <taxon>Bacteria</taxon>
        <taxon>Pseudomonadati</taxon>
        <taxon>Pseudomonadota</taxon>
        <taxon>Betaproteobacteria</taxon>
        <taxon>Burkholderiales</taxon>
        <taxon>Comamonadaceae</taxon>
        <taxon>Hydrogenophaga</taxon>
    </lineage>
</organism>
<sequence length="171" mass="17733">MPITSLPLARGLLAAAALLALAPAALAQGQPSRAAIDATYQRDRAACLDSASQHERSACLREAGAVRAEALRGRPLGGASPEALERNALQRCQRLPPENKMLCERMARGEGTMSGSVAAGGLIKELEIQVPAPPMSAPPAMSAPPPMMAPTPMDPPPRSAPPPMEPVPLPK</sequence>
<name>A0A9X4NRA1_9BURK</name>
<dbReference type="EMBL" id="AOGK01000011">
    <property type="protein sequence ID" value="MDG5976285.1"/>
    <property type="molecule type" value="Genomic_DNA"/>
</dbReference>
<keyword evidence="4" id="KW-1185">Reference proteome</keyword>
<dbReference type="RefSeq" id="WP_068174046.1">
    <property type="nucleotide sequence ID" value="NZ_AOGK01000011.1"/>
</dbReference>
<dbReference type="AlphaFoldDB" id="A0A9X4NRA1"/>
<comment type="caution">
    <text evidence="3">The sequence shown here is derived from an EMBL/GenBank/DDBJ whole genome shotgun (WGS) entry which is preliminary data.</text>
</comment>
<reference evidence="3" key="1">
    <citation type="submission" date="2013-01" db="EMBL/GenBank/DDBJ databases">
        <title>Genome draft of Hydrogenophaga taeniospiralis 2K1.</title>
        <authorList>
            <person name="Gomila M."/>
            <person name="Lalucat J."/>
        </authorList>
    </citation>
    <scope>NUCLEOTIDE SEQUENCE</scope>
    <source>
        <strain evidence="3">CCUG 15921</strain>
    </source>
</reference>
<evidence type="ECO:0000256" key="2">
    <source>
        <dbReference type="SAM" id="SignalP"/>
    </source>
</evidence>
<evidence type="ECO:0000256" key="1">
    <source>
        <dbReference type="SAM" id="MobiDB-lite"/>
    </source>
</evidence>
<evidence type="ECO:0000313" key="3">
    <source>
        <dbReference type="EMBL" id="MDG5976285.1"/>
    </source>
</evidence>
<proteinExistence type="predicted"/>
<feature type="signal peptide" evidence="2">
    <location>
        <begin position="1"/>
        <end position="27"/>
    </location>
</feature>
<dbReference type="OrthoDB" id="8780961at2"/>
<accession>A0A9X4NRA1</accession>
<protein>
    <submittedName>
        <fullName evidence="3">Uncharacterized protein</fullName>
    </submittedName>
</protein>
<keyword evidence="2" id="KW-0732">Signal</keyword>